<accession>A0A814IM51</accession>
<keyword evidence="4 5" id="KW-0472">Membrane</keyword>
<sequence>MLVGLSIIVLGLACLMILERLFPDQPLVYVPGWWKRVLLINIYQLIIVVVGTYTWETWLPDAHLFQLRYYVSPMVGGIIAYLIHTWVFYWFHRARHNVYFLWLWFHQLHHSAQRIEAITSFYKAPQEILIDSIIMTVLLYPVLGLSRDSSVWLAALAAFGEYVYHMNIRTPRWLGYIFQRPESHRIHHLRNKRDHSKNYGDLPIWDILGGTFENPDRMDRPTGFAPEVENRVWEMIAGRDVLLSDKQKTRQAYKQRYTFSSIIAILWIILGLGQSVGYVFNMPKIRGLSFATVASPLPLVFSVAPNGMETFSTTFRLQVFERLERECLGNAECEDDRIVQDKILTPQLYGTLNDKPYNLRNAYGVLFSHGPFFQDEKTIALRDRVLKHSLCDNGPLARAFHLPMNTSRIVVHVHSNTKTQRPEHQPDWIMNIVCR</sequence>
<dbReference type="EMBL" id="CAJNOJ010000070">
    <property type="protein sequence ID" value="CAF1027912.1"/>
    <property type="molecule type" value="Genomic_DNA"/>
</dbReference>
<evidence type="ECO:0000256" key="1">
    <source>
        <dbReference type="ARBA" id="ARBA00004370"/>
    </source>
</evidence>
<dbReference type="GO" id="GO:0016020">
    <property type="term" value="C:membrane"/>
    <property type="evidence" value="ECO:0007669"/>
    <property type="project" value="UniProtKB-SubCell"/>
</dbReference>
<feature type="domain" description="Fatty acid hydroxylase" evidence="6">
    <location>
        <begin position="78"/>
        <end position="211"/>
    </location>
</feature>
<evidence type="ECO:0000313" key="7">
    <source>
        <dbReference type="EMBL" id="CAF0813348.1"/>
    </source>
</evidence>
<keyword evidence="3 5" id="KW-1133">Transmembrane helix</keyword>
<gene>
    <name evidence="8" type="ORF">EDS130_LOCUS16251</name>
    <name evidence="7" type="ORF">XAT740_LOCUS3580</name>
</gene>
<comment type="subcellular location">
    <subcellularLocation>
        <location evidence="1">Membrane</location>
    </subcellularLocation>
</comment>
<dbReference type="GO" id="GO:0005506">
    <property type="term" value="F:iron ion binding"/>
    <property type="evidence" value="ECO:0007669"/>
    <property type="project" value="InterPro"/>
</dbReference>
<feature type="transmembrane region" description="Helical" evidence="5">
    <location>
        <begin position="67"/>
        <end position="91"/>
    </location>
</feature>
<dbReference type="InterPro" id="IPR050307">
    <property type="entry name" value="Sterol_Desaturase_Related"/>
</dbReference>
<organism evidence="8 10">
    <name type="scientific">Adineta ricciae</name>
    <name type="common">Rotifer</name>
    <dbReference type="NCBI Taxonomy" id="249248"/>
    <lineage>
        <taxon>Eukaryota</taxon>
        <taxon>Metazoa</taxon>
        <taxon>Spiralia</taxon>
        <taxon>Gnathifera</taxon>
        <taxon>Rotifera</taxon>
        <taxon>Eurotatoria</taxon>
        <taxon>Bdelloidea</taxon>
        <taxon>Adinetida</taxon>
        <taxon>Adinetidae</taxon>
        <taxon>Adineta</taxon>
    </lineage>
</organism>
<keyword evidence="2 5" id="KW-0812">Transmembrane</keyword>
<feature type="transmembrane region" description="Helical" evidence="5">
    <location>
        <begin position="6"/>
        <end position="22"/>
    </location>
</feature>
<keyword evidence="9" id="KW-1185">Reference proteome</keyword>
<proteinExistence type="predicted"/>
<dbReference type="InterPro" id="IPR006694">
    <property type="entry name" value="Fatty_acid_hydroxylase"/>
</dbReference>
<dbReference type="Pfam" id="PF04116">
    <property type="entry name" value="FA_hydroxylase"/>
    <property type="match status" value="1"/>
</dbReference>
<evidence type="ECO:0000313" key="8">
    <source>
        <dbReference type="EMBL" id="CAF1027912.1"/>
    </source>
</evidence>
<evidence type="ECO:0000313" key="10">
    <source>
        <dbReference type="Proteomes" id="UP000663852"/>
    </source>
</evidence>
<evidence type="ECO:0000259" key="6">
    <source>
        <dbReference type="Pfam" id="PF04116"/>
    </source>
</evidence>
<dbReference type="OrthoDB" id="6354873at2759"/>
<evidence type="ECO:0000313" key="9">
    <source>
        <dbReference type="Proteomes" id="UP000663828"/>
    </source>
</evidence>
<feature type="transmembrane region" description="Helical" evidence="5">
    <location>
        <begin position="34"/>
        <end position="55"/>
    </location>
</feature>
<comment type="caution">
    <text evidence="8">The sequence shown here is derived from an EMBL/GenBank/DDBJ whole genome shotgun (WGS) entry which is preliminary data.</text>
</comment>
<dbReference type="EMBL" id="CAJNOR010000138">
    <property type="protein sequence ID" value="CAF0813348.1"/>
    <property type="molecule type" value="Genomic_DNA"/>
</dbReference>
<dbReference type="PANTHER" id="PTHR11863">
    <property type="entry name" value="STEROL DESATURASE"/>
    <property type="match status" value="1"/>
</dbReference>
<evidence type="ECO:0000256" key="3">
    <source>
        <dbReference type="ARBA" id="ARBA00022989"/>
    </source>
</evidence>
<reference evidence="8" key="1">
    <citation type="submission" date="2021-02" db="EMBL/GenBank/DDBJ databases">
        <authorList>
            <person name="Nowell W R."/>
        </authorList>
    </citation>
    <scope>NUCLEOTIDE SEQUENCE</scope>
</reference>
<dbReference type="GO" id="GO:0016491">
    <property type="term" value="F:oxidoreductase activity"/>
    <property type="evidence" value="ECO:0007669"/>
    <property type="project" value="InterPro"/>
</dbReference>
<name>A0A814IM51_ADIRI</name>
<evidence type="ECO:0000256" key="5">
    <source>
        <dbReference type="SAM" id="Phobius"/>
    </source>
</evidence>
<evidence type="ECO:0000256" key="2">
    <source>
        <dbReference type="ARBA" id="ARBA00022692"/>
    </source>
</evidence>
<dbReference type="GO" id="GO:0008610">
    <property type="term" value="P:lipid biosynthetic process"/>
    <property type="evidence" value="ECO:0007669"/>
    <property type="project" value="InterPro"/>
</dbReference>
<dbReference type="AlphaFoldDB" id="A0A814IM51"/>
<feature type="transmembrane region" description="Helical" evidence="5">
    <location>
        <begin position="257"/>
        <end position="280"/>
    </location>
</feature>
<protein>
    <recommendedName>
        <fullName evidence="6">Fatty acid hydroxylase domain-containing protein</fullName>
    </recommendedName>
</protein>
<dbReference type="Proteomes" id="UP000663828">
    <property type="component" value="Unassembled WGS sequence"/>
</dbReference>
<evidence type="ECO:0000256" key="4">
    <source>
        <dbReference type="ARBA" id="ARBA00023136"/>
    </source>
</evidence>
<dbReference type="Proteomes" id="UP000663852">
    <property type="component" value="Unassembled WGS sequence"/>
</dbReference>